<dbReference type="InParanoid" id="D8PVZ9"/>
<dbReference type="GO" id="GO:0016433">
    <property type="term" value="F:rRNA (adenine) methyltransferase activity"/>
    <property type="evidence" value="ECO:0007669"/>
    <property type="project" value="UniProtKB-UniRule"/>
</dbReference>
<keyword evidence="3 4" id="KW-0949">S-adenosyl-L-methionine</keyword>
<dbReference type="InterPro" id="IPR029063">
    <property type="entry name" value="SAM-dependent_MTases_sf"/>
</dbReference>
<dbReference type="KEGG" id="scm:SCHCO_02607136"/>
<dbReference type="GO" id="GO:0005730">
    <property type="term" value="C:nucleolus"/>
    <property type="evidence" value="ECO:0007669"/>
    <property type="project" value="UniProtKB-SubCell"/>
</dbReference>
<organism evidence="7">
    <name type="scientific">Schizophyllum commune (strain H4-8 / FGSC 9210)</name>
    <name type="common">Split gill fungus</name>
    <dbReference type="NCBI Taxonomy" id="578458"/>
    <lineage>
        <taxon>Eukaryota</taxon>
        <taxon>Fungi</taxon>
        <taxon>Dikarya</taxon>
        <taxon>Basidiomycota</taxon>
        <taxon>Agaricomycotina</taxon>
        <taxon>Agaricomycetes</taxon>
        <taxon>Agaricomycetidae</taxon>
        <taxon>Agaricales</taxon>
        <taxon>Schizophyllaceae</taxon>
        <taxon>Schizophyllum</taxon>
    </lineage>
</organism>
<dbReference type="EMBL" id="GL377303">
    <property type="protein sequence ID" value="EFJ00952.1"/>
    <property type="molecule type" value="Genomic_DNA"/>
</dbReference>
<gene>
    <name evidence="6" type="ORF">SCHCODRAFT_50863</name>
</gene>
<dbReference type="EC" id="2.1.1.-" evidence="4"/>
<dbReference type="STRING" id="578458.D8PVZ9"/>
<evidence type="ECO:0000313" key="6">
    <source>
        <dbReference type="EMBL" id="EFJ00952.1"/>
    </source>
</evidence>
<dbReference type="FunCoup" id="D8PVZ9">
    <property type="interactions" value="64"/>
</dbReference>
<name>D8PVZ9_SCHCM</name>
<feature type="binding site" evidence="4">
    <location>
        <position position="118"/>
    </location>
    <ligand>
        <name>S-adenosyl-L-methionine</name>
        <dbReference type="ChEBI" id="CHEBI:59789"/>
    </ligand>
</feature>
<keyword evidence="1 4" id="KW-0489">Methyltransferase</keyword>
<dbReference type="RefSeq" id="XP_003035854.1">
    <property type="nucleotide sequence ID" value="XM_003035808.1"/>
</dbReference>
<dbReference type="PANTHER" id="PTHR21008:SF1">
    <property type="entry name" value="25S RRNA (ADENINE(2142)-N(1))-METHYLTRANSFERASE"/>
    <property type="match status" value="1"/>
</dbReference>
<keyword evidence="7" id="KW-1185">Reference proteome</keyword>
<dbReference type="AlphaFoldDB" id="D8PVZ9"/>
<dbReference type="HOGENOM" id="CLU_041583_1_0_1"/>
<comment type="function">
    <text evidence="4">S-adenosyl-L-methionine-dependent methyltransferase that specifically methylates the N(1) position of an adenine present in helix 65 in 25S rRNA.</text>
</comment>
<keyword evidence="2 4" id="KW-0808">Transferase</keyword>
<dbReference type="Proteomes" id="UP000007431">
    <property type="component" value="Unassembled WGS sequence"/>
</dbReference>
<comment type="subcellular location">
    <subcellularLocation>
        <location evidence="4">Nucleus</location>
        <location evidence="4">Nucleolus</location>
    </subcellularLocation>
</comment>
<reference evidence="6 7" key="1">
    <citation type="journal article" date="2010" name="Nat. Biotechnol.">
        <title>Genome sequence of the model mushroom Schizophyllum commune.</title>
        <authorList>
            <person name="Ohm R.A."/>
            <person name="de Jong J.F."/>
            <person name="Lugones L.G."/>
            <person name="Aerts A."/>
            <person name="Kothe E."/>
            <person name="Stajich J.E."/>
            <person name="de Vries R.P."/>
            <person name="Record E."/>
            <person name="Levasseur A."/>
            <person name="Baker S.E."/>
            <person name="Bartholomew K.A."/>
            <person name="Coutinho P.M."/>
            <person name="Erdmann S."/>
            <person name="Fowler T.J."/>
            <person name="Gathman A.C."/>
            <person name="Lombard V."/>
            <person name="Henrissat B."/>
            <person name="Knabe N."/>
            <person name="Kuees U."/>
            <person name="Lilly W.W."/>
            <person name="Lindquist E."/>
            <person name="Lucas S."/>
            <person name="Magnuson J.K."/>
            <person name="Piumi F."/>
            <person name="Raudaskoski M."/>
            <person name="Salamov A."/>
            <person name="Schmutz J."/>
            <person name="Schwarze F.W.M.R."/>
            <person name="vanKuyk P.A."/>
            <person name="Horton J.S."/>
            <person name="Grigoriev I.V."/>
            <person name="Woesten H.A.B."/>
        </authorList>
    </citation>
    <scope>NUCLEOTIDE SEQUENCE [LARGE SCALE GENOMIC DNA]</scope>
    <source>
        <strain evidence="7">H4-8 / FGSC 9210</strain>
    </source>
</reference>
<evidence type="ECO:0000256" key="4">
    <source>
        <dbReference type="HAMAP-Rule" id="MF_03044"/>
    </source>
</evidence>
<dbReference type="Gene3D" id="3.40.50.150">
    <property type="entry name" value="Vaccinia Virus protein VP39"/>
    <property type="match status" value="1"/>
</dbReference>
<dbReference type="Pfam" id="PF11968">
    <property type="entry name" value="Bmt2"/>
    <property type="match status" value="1"/>
</dbReference>
<dbReference type="eggNOG" id="ENOG502R82D">
    <property type="taxonomic scope" value="Eukaryota"/>
</dbReference>
<evidence type="ECO:0000256" key="1">
    <source>
        <dbReference type="ARBA" id="ARBA00022603"/>
    </source>
</evidence>
<dbReference type="SUPFAM" id="SSF53335">
    <property type="entry name" value="S-adenosyl-L-methionine-dependent methyltransferases"/>
    <property type="match status" value="1"/>
</dbReference>
<evidence type="ECO:0000256" key="3">
    <source>
        <dbReference type="ARBA" id="ARBA00022691"/>
    </source>
</evidence>
<protein>
    <recommendedName>
        <fullName evidence="4">25S rRNA adenine-N(1) methyltransferase</fullName>
        <ecNumber evidence="4">2.1.1.-</ecNumber>
    </recommendedName>
</protein>
<dbReference type="GeneID" id="9587656"/>
<comment type="similarity">
    <text evidence="4">Belongs to the BMT2 family.</text>
</comment>
<evidence type="ECO:0000256" key="5">
    <source>
        <dbReference type="SAM" id="MobiDB-lite"/>
    </source>
</evidence>
<evidence type="ECO:0000313" key="7">
    <source>
        <dbReference type="Proteomes" id="UP000007431"/>
    </source>
</evidence>
<evidence type="ECO:0000256" key="2">
    <source>
        <dbReference type="ARBA" id="ARBA00022679"/>
    </source>
</evidence>
<dbReference type="VEuPathDB" id="FungiDB:SCHCODRAFT_02607136"/>
<feature type="region of interest" description="Disordered" evidence="5">
    <location>
        <begin position="1"/>
        <end position="26"/>
    </location>
</feature>
<feature type="binding site" evidence="4">
    <location>
        <position position="138"/>
    </location>
    <ligand>
        <name>S-adenosyl-L-methionine</name>
        <dbReference type="ChEBI" id="CHEBI:59789"/>
    </ligand>
</feature>
<accession>D8PVZ9</accession>
<dbReference type="PANTHER" id="PTHR21008">
    <property type="entry name" value="S-ADENOSYLMETHIONINE SENSOR UPSTREAM OF MTORC1-RELATED"/>
    <property type="match status" value="1"/>
</dbReference>
<dbReference type="OrthoDB" id="5954793at2759"/>
<dbReference type="OMA" id="FHRTSKW"/>
<dbReference type="HAMAP" id="MF_03044">
    <property type="entry name" value="BMT2"/>
    <property type="match status" value="1"/>
</dbReference>
<dbReference type="InterPro" id="IPR021867">
    <property type="entry name" value="Bmt2/SAMTOR"/>
</dbReference>
<sequence length="278" mass="31329">MPKARKKKAPITGPGPSEVASGKPETTRTVIRRFHVLLKRQTQLEQASTMDAATTQELAKIAAEIEALGGLEKYQEMSAIGQSSDRGGGSEKVLIGWLKELQVKPAEGTAKLRLLEVGALKPDNYKSCQSYIDATPIDLHSRHPSIQEQDFLKMNEDEHRSSWDIISLSLVVNFVPDAKDRGRMLRLAHAMLRPDGLLFLALPLPCILNSRYVTPEYIQSFMEVIGFTQARSRWREGGKMAYWLYRKQDGKPAASTDFDFQRKVVLRTGHRNNFCIFL</sequence>
<proteinExistence type="inferred from homology"/>
<keyword evidence="4" id="KW-0539">Nucleus</keyword>